<evidence type="ECO:0000256" key="1">
    <source>
        <dbReference type="ARBA" id="ARBA00004370"/>
    </source>
</evidence>
<dbReference type="PRINTS" id="PR01488">
    <property type="entry name" value="RTXTOXINA"/>
</dbReference>
<keyword evidence="5" id="KW-0677">Repeat</keyword>
<sequence length="1491" mass="145904">MHSSLFDDREFSTKGSNMAADVVINASSTPLTPKATRAARLPETQRAAVKRHPGHLPVEGWTVDSAKGILVQDDPAAQVRSKLTARIDDAAAPASQEDDLQAQVDDAGIGSYREETYQAQGERIEYASAGTAQTDAAPADSASDASAAGGSGGLSGGMIAALGALGVGIIAAAASGGGGGGGGSSSSSGGATGGSTTPGAAGGGTVDNPSAPVGDNGSPGENPPSGSGSGPGSGGATDTTPPSFVSIAAHSGGAGQGTIVITFNEALDASHPPSLGDFVISTNGAANPVASISISGSTITLTLTNAFGAHDSVSVAYNDPTAGNDASAIQDAAGNDAASFSISSASVADGYVRGAEIWIDTNGDGTADYDTGIKTDANGSFFLPASVPSGTVVAKGGVNIDTGVANTVELKAPSGSTVINPLTTLVAAVVQATGQTAAQAAAQVQAALGLGTVDLLHYDPINQNDLAAQKAAATIATAMAQAAAAAYDATSGTTGADASGAAATASNSVLAALADSITGASGAVDLAATVGPTVNLAVTSAVADALTHAGVDATIAGNAAAAAAASAENLADAAATAIANAGDIASISDVQSAALDRIAPHATGLTADAALTNLTTATVHVSFDASATDGTAAMAGDTVNVYAGNTVVGTYVLTAADIAAGAATVTVSGLVEGSNTLTATVTDKAGNESTATAGVAVVVDTIVPSAPTLALGNDTSHGAAVTGNGVVTVSGLESGATWEYSLDNGAHWTAGSSGIINLNGTPDGDKTVLVRQRDAAGNLGSNAELDFTLDTTPAAAPTRLTVIPTETGGTLRVWLDVSSTDGHRIAEGDLVTVTITTIDATNPAGSQQVTAADLANGYVDVALSNTPDSGSATLGASITDQAGNPGLTSALALFIGQDGGVTLDESGVTAPVFIMGGDGDDVLRGGPGNDTIYGGAGDDRIRGNGGADTLHGGDGADRFQYTSPGHLAGDVITGTDTIWDHVSPVADGGDPTTQDRIQLFGNGTYDFSTANVSYIDRVDVQSGTGSGPSPLPSYAATMGGATPGSVTIVLSADMVASADFNGDGVHGDIRITGYDNATDANGANLPTMTSITVDARALGAGQWIEVDGQPGSGSNGPVGAPNQPFGGMNGNDIIYGGAGPDRINTGLGDDIIYAGAGDDRITGGLGADTIYGGDGADRIQYMSGDPLELHGDTITGTSTVWDGDPGTLADGGDPATRDRIQLGAASTDITYDFHDAHSVSYIDRVDVMSDTSGSQGHMTVVLTANMAASADYNGDGAYGDIGVTGYDVNNNPTTMGVTIDGSALTANEHLFVHGEDGSGVTTGAFGGMQGNDTLIGGAGDDVLIGGKGADTLTGNGGADTFAFFQGDTPLATSIQLAGATVDGDGSTLSFANGLDVITDFSASDQILLGPDVGLAHLADASQAADGVLADQSYHAVQGTYAGGTFTVNAAGGSTLVLYDGDSSSNVSTTAILLSNVTLDQLQFNNGTITHA</sequence>
<dbReference type="InterPro" id="IPR003995">
    <property type="entry name" value="RTX_toxin_determinant-A"/>
</dbReference>
<feature type="region of interest" description="Disordered" evidence="8">
    <location>
        <begin position="130"/>
        <end position="150"/>
    </location>
</feature>
<feature type="compositionally biased region" description="Low complexity" evidence="8">
    <location>
        <begin position="214"/>
        <end position="226"/>
    </location>
</feature>
<dbReference type="Gene3D" id="2.60.40.10">
    <property type="entry name" value="Immunoglobulins"/>
    <property type="match status" value="2"/>
</dbReference>
<keyword evidence="4" id="KW-0800">Toxin</keyword>
<dbReference type="GO" id="GO:0005576">
    <property type="term" value="C:extracellular region"/>
    <property type="evidence" value="ECO:0007669"/>
    <property type="project" value="UniProtKB-SubCell"/>
</dbReference>
<feature type="region of interest" description="Disordered" evidence="8">
    <location>
        <begin position="1196"/>
        <end position="1215"/>
    </location>
</feature>
<dbReference type="OrthoDB" id="8689919at2"/>
<evidence type="ECO:0000256" key="6">
    <source>
        <dbReference type="ARBA" id="ARBA00023026"/>
    </source>
</evidence>
<evidence type="ECO:0000313" key="10">
    <source>
        <dbReference type="Proteomes" id="UP000290849"/>
    </source>
</evidence>
<feature type="region of interest" description="Disordered" evidence="8">
    <location>
        <begin position="176"/>
        <end position="249"/>
    </location>
</feature>
<dbReference type="InterPro" id="IPR018511">
    <property type="entry name" value="Hemolysin-typ_Ca-bd_CS"/>
</dbReference>
<proteinExistence type="predicted"/>
<dbReference type="GO" id="GO:0090729">
    <property type="term" value="F:toxin activity"/>
    <property type="evidence" value="ECO:0007669"/>
    <property type="project" value="UniProtKB-KW"/>
</dbReference>
<evidence type="ECO:0000256" key="8">
    <source>
        <dbReference type="SAM" id="MobiDB-lite"/>
    </source>
</evidence>
<dbReference type="PRINTS" id="PR00313">
    <property type="entry name" value="CABNDNGRPT"/>
</dbReference>
<dbReference type="PROSITE" id="PS00330">
    <property type="entry name" value="HEMOLYSIN_CALCIUM"/>
    <property type="match status" value="3"/>
</dbReference>
<evidence type="ECO:0000256" key="2">
    <source>
        <dbReference type="ARBA" id="ARBA00004613"/>
    </source>
</evidence>
<evidence type="ECO:0000256" key="5">
    <source>
        <dbReference type="ARBA" id="ARBA00022737"/>
    </source>
</evidence>
<dbReference type="InterPro" id="IPR001343">
    <property type="entry name" value="Hemolysn_Ca-bd"/>
</dbReference>
<dbReference type="PANTHER" id="PTHR38340">
    <property type="entry name" value="S-LAYER PROTEIN"/>
    <property type="match status" value="1"/>
</dbReference>
<comment type="caution">
    <text evidence="9">The sequence shown here is derived from an EMBL/GenBank/DDBJ whole genome shotgun (WGS) entry which is preliminary data.</text>
</comment>
<dbReference type="Proteomes" id="UP000290849">
    <property type="component" value="Unassembled WGS sequence"/>
</dbReference>
<dbReference type="InterPro" id="IPR050557">
    <property type="entry name" value="RTX_toxin/Mannuronan_C5-epim"/>
</dbReference>
<organism evidence="9 10">
    <name type="scientific">Achromobacter aloeverae</name>
    <dbReference type="NCBI Taxonomy" id="1750518"/>
    <lineage>
        <taxon>Bacteria</taxon>
        <taxon>Pseudomonadati</taxon>
        <taxon>Pseudomonadota</taxon>
        <taxon>Betaproteobacteria</taxon>
        <taxon>Burkholderiales</taxon>
        <taxon>Alcaligenaceae</taxon>
        <taxon>Achromobacter</taxon>
    </lineage>
</organism>
<dbReference type="EMBL" id="PYAL01000009">
    <property type="protein sequence ID" value="RXN83744.1"/>
    <property type="molecule type" value="Genomic_DNA"/>
</dbReference>
<dbReference type="SUPFAM" id="SSF51120">
    <property type="entry name" value="beta-Roll"/>
    <property type="match status" value="3"/>
</dbReference>
<dbReference type="InterPro" id="IPR011049">
    <property type="entry name" value="Serralysin-like_metalloprot_C"/>
</dbReference>
<evidence type="ECO:0000256" key="3">
    <source>
        <dbReference type="ARBA" id="ARBA00022525"/>
    </source>
</evidence>
<dbReference type="GO" id="GO:0016020">
    <property type="term" value="C:membrane"/>
    <property type="evidence" value="ECO:0007669"/>
    <property type="project" value="UniProtKB-SubCell"/>
</dbReference>
<dbReference type="PANTHER" id="PTHR38340:SF1">
    <property type="entry name" value="S-LAYER PROTEIN"/>
    <property type="match status" value="1"/>
</dbReference>
<feature type="compositionally biased region" description="Low complexity" evidence="8">
    <location>
        <begin position="185"/>
        <end position="199"/>
    </location>
</feature>
<evidence type="ECO:0000313" key="9">
    <source>
        <dbReference type="EMBL" id="RXN83744.1"/>
    </source>
</evidence>
<dbReference type="GO" id="GO:0005509">
    <property type="term" value="F:calcium ion binding"/>
    <property type="evidence" value="ECO:0007669"/>
    <property type="project" value="InterPro"/>
</dbReference>
<dbReference type="InterPro" id="IPR028059">
    <property type="entry name" value="SWM_rpt"/>
</dbReference>
<accession>A0A4Q1HD80</accession>
<dbReference type="InterPro" id="IPR011801">
    <property type="entry name" value="Swm_rep_I_cyn"/>
</dbReference>
<keyword evidence="3" id="KW-0964">Secreted</keyword>
<dbReference type="NCBIfam" id="TIGR02059">
    <property type="entry name" value="swm_rep_I"/>
    <property type="match status" value="1"/>
</dbReference>
<feature type="compositionally biased region" description="Low complexity" evidence="8">
    <location>
        <begin position="135"/>
        <end position="148"/>
    </location>
</feature>
<keyword evidence="6" id="KW-0843">Virulence</keyword>
<name>A0A4Q1HD80_9BURK</name>
<dbReference type="Gene3D" id="2.150.10.10">
    <property type="entry name" value="Serralysin-like metalloprotease, C-terminal"/>
    <property type="match status" value="3"/>
</dbReference>
<dbReference type="Pfam" id="PF00353">
    <property type="entry name" value="HemolysinCabind"/>
    <property type="match status" value="3"/>
</dbReference>
<gene>
    <name evidence="9" type="ORF">C7R54_26080</name>
</gene>
<reference evidence="9 10" key="1">
    <citation type="journal article" date="2017" name="Int. J. Syst. Evol. Microbiol.">
        <title>Achromobacter aloeverae sp. nov., isolated from the root of Aloe vera (L.) Burm.f.</title>
        <authorList>
            <person name="Kuncharoen N."/>
            <person name="Muramatsu Y."/>
            <person name="Shibata C."/>
            <person name="Kamakura Y."/>
            <person name="Nakagawa Y."/>
            <person name="Tanasupawat S."/>
        </authorList>
    </citation>
    <scope>NUCLEOTIDE SEQUENCE [LARGE SCALE GENOMIC DNA]</scope>
    <source>
        <strain evidence="9 10">AVA-1</strain>
    </source>
</reference>
<evidence type="ECO:0000256" key="7">
    <source>
        <dbReference type="ARBA" id="ARBA00023136"/>
    </source>
</evidence>
<dbReference type="InterPro" id="IPR013783">
    <property type="entry name" value="Ig-like_fold"/>
</dbReference>
<evidence type="ECO:0000256" key="4">
    <source>
        <dbReference type="ARBA" id="ARBA00022656"/>
    </source>
</evidence>
<comment type="subcellular location">
    <subcellularLocation>
        <location evidence="1">Membrane</location>
    </subcellularLocation>
    <subcellularLocation>
        <location evidence="2">Secreted</location>
    </subcellularLocation>
</comment>
<dbReference type="Pfam" id="PF13753">
    <property type="entry name" value="SWM_repeat"/>
    <property type="match status" value="1"/>
</dbReference>
<keyword evidence="7" id="KW-0472">Membrane</keyword>
<protein>
    <submittedName>
        <fullName evidence="9">Uncharacterized protein</fullName>
    </submittedName>
</protein>
<keyword evidence="10" id="KW-1185">Reference proteome</keyword>